<gene>
    <name evidence="3" type="ORF">AB205_0027880</name>
</gene>
<evidence type="ECO:0000256" key="1">
    <source>
        <dbReference type="ARBA" id="ARBA00008511"/>
    </source>
</evidence>
<evidence type="ECO:0000313" key="4">
    <source>
        <dbReference type="Proteomes" id="UP000228934"/>
    </source>
</evidence>
<feature type="domain" description="PIH1 N-terminal" evidence="2">
    <location>
        <begin position="49"/>
        <end position="167"/>
    </location>
</feature>
<accession>A0A2G9S737</accession>
<dbReference type="GO" id="GO:0097255">
    <property type="term" value="C:R2TP complex"/>
    <property type="evidence" value="ECO:0007669"/>
    <property type="project" value="TreeGrafter"/>
</dbReference>
<dbReference type="OrthoDB" id="545063at2759"/>
<dbReference type="GO" id="GO:0000492">
    <property type="term" value="P:box C/D snoRNP assembly"/>
    <property type="evidence" value="ECO:0007669"/>
    <property type="project" value="TreeGrafter"/>
</dbReference>
<evidence type="ECO:0000313" key="3">
    <source>
        <dbReference type="EMBL" id="PIO35956.1"/>
    </source>
</evidence>
<sequence length="244" mass="27694">MNSKVTPNELLSQVNQFWSLLDDMAENSPDSYQTFIRRHMNEGKDFMKPPEPFLCIQTKILLPEERLLFINICGWKRVPAPQSDLDPVPLIAGKLQDTSEETVIDIAYSPVVLKGAESDRVEQDQLIRLAIKYIEKQHKVTLCHSYHIAPFRQKGNLQTLRNRLDGQQKKPNPTKEKSQKGWTSTLTRHFQTCSSIACYLGNASNGYTSPVGNHLKWECHFTSHCVSGTGSEMKAPHWDAQGKA</sequence>
<dbReference type="PANTHER" id="PTHR22997:SF6">
    <property type="entry name" value="PIH1 DOMAIN-CONTAINING PROTEIN 2"/>
    <property type="match status" value="1"/>
</dbReference>
<proteinExistence type="inferred from homology"/>
<organism evidence="3 4">
    <name type="scientific">Aquarana catesbeiana</name>
    <name type="common">American bullfrog</name>
    <name type="synonym">Rana catesbeiana</name>
    <dbReference type="NCBI Taxonomy" id="8400"/>
    <lineage>
        <taxon>Eukaryota</taxon>
        <taxon>Metazoa</taxon>
        <taxon>Chordata</taxon>
        <taxon>Craniata</taxon>
        <taxon>Vertebrata</taxon>
        <taxon>Euteleostomi</taxon>
        <taxon>Amphibia</taxon>
        <taxon>Batrachia</taxon>
        <taxon>Anura</taxon>
        <taxon>Neobatrachia</taxon>
        <taxon>Ranoidea</taxon>
        <taxon>Ranidae</taxon>
        <taxon>Aquarana</taxon>
    </lineage>
</organism>
<dbReference type="InterPro" id="IPR050734">
    <property type="entry name" value="PIH1/Kintoun_subfamily"/>
</dbReference>
<reference evidence="4" key="1">
    <citation type="journal article" date="2017" name="Nat. Commun.">
        <title>The North American bullfrog draft genome provides insight into hormonal regulation of long noncoding RNA.</title>
        <authorList>
            <person name="Hammond S.A."/>
            <person name="Warren R.L."/>
            <person name="Vandervalk B.P."/>
            <person name="Kucuk E."/>
            <person name="Khan H."/>
            <person name="Gibb E.A."/>
            <person name="Pandoh P."/>
            <person name="Kirk H."/>
            <person name="Zhao Y."/>
            <person name="Jones M."/>
            <person name="Mungall A.J."/>
            <person name="Coope R."/>
            <person name="Pleasance S."/>
            <person name="Moore R.A."/>
            <person name="Holt R.A."/>
            <person name="Round J.M."/>
            <person name="Ohora S."/>
            <person name="Walle B.V."/>
            <person name="Veldhoen N."/>
            <person name="Helbing C.C."/>
            <person name="Birol I."/>
        </authorList>
    </citation>
    <scope>NUCLEOTIDE SEQUENCE [LARGE SCALE GENOMIC DNA]</scope>
</reference>
<dbReference type="GO" id="GO:1990904">
    <property type="term" value="C:ribonucleoprotein complex"/>
    <property type="evidence" value="ECO:0007669"/>
    <property type="project" value="TreeGrafter"/>
</dbReference>
<keyword evidence="4" id="KW-1185">Reference proteome</keyword>
<dbReference type="AlphaFoldDB" id="A0A2G9S737"/>
<dbReference type="PANTHER" id="PTHR22997">
    <property type="entry name" value="PIH1 DOMAIN-CONTAINING PROTEIN 1"/>
    <property type="match status" value="1"/>
</dbReference>
<dbReference type="Proteomes" id="UP000228934">
    <property type="component" value="Unassembled WGS sequence"/>
</dbReference>
<dbReference type="GO" id="GO:0005737">
    <property type="term" value="C:cytoplasm"/>
    <property type="evidence" value="ECO:0007669"/>
    <property type="project" value="TreeGrafter"/>
</dbReference>
<comment type="similarity">
    <text evidence="1">Belongs to the PIH1 family.</text>
</comment>
<evidence type="ECO:0000259" key="2">
    <source>
        <dbReference type="Pfam" id="PF08190"/>
    </source>
</evidence>
<protein>
    <recommendedName>
        <fullName evidence="2">PIH1 N-terminal domain-containing protein</fullName>
    </recommendedName>
</protein>
<dbReference type="InterPro" id="IPR012981">
    <property type="entry name" value="PIH1_N"/>
</dbReference>
<name>A0A2G9S737_AQUCT</name>
<dbReference type="EMBL" id="KV926164">
    <property type="protein sequence ID" value="PIO35956.1"/>
    <property type="molecule type" value="Genomic_DNA"/>
</dbReference>
<dbReference type="GO" id="GO:0006364">
    <property type="term" value="P:rRNA processing"/>
    <property type="evidence" value="ECO:0007669"/>
    <property type="project" value="TreeGrafter"/>
</dbReference>
<dbReference type="Pfam" id="PF08190">
    <property type="entry name" value="PIH1"/>
    <property type="match status" value="1"/>
</dbReference>